<reference evidence="5 6" key="1">
    <citation type="journal article" date="2009" name="Stand. Genomic Sci.">
        <title>Complete genome sequence of Stackebrandtia nassauensis type strain (LLR-40K-21).</title>
        <authorList>
            <person name="Munk C."/>
            <person name="Lapidus A."/>
            <person name="Copeland A."/>
            <person name="Jando M."/>
            <person name="Mayilraj S."/>
            <person name="Glavina Del Rio T."/>
            <person name="Nolan M."/>
            <person name="Chen F."/>
            <person name="Lucas S."/>
            <person name="Tice H."/>
            <person name="Cheng J.F."/>
            <person name="Han C."/>
            <person name="Detter J.C."/>
            <person name="Bruce D."/>
            <person name="Goodwin L."/>
            <person name="Chain P."/>
            <person name="Pitluck S."/>
            <person name="Goker M."/>
            <person name="Ovchinikova G."/>
            <person name="Pati A."/>
            <person name="Ivanova N."/>
            <person name="Mavromatis K."/>
            <person name="Chen A."/>
            <person name="Palaniappan K."/>
            <person name="Land M."/>
            <person name="Hauser L."/>
            <person name="Chang Y.J."/>
            <person name="Jeffries C.D."/>
            <person name="Bristow J."/>
            <person name="Eisen J.A."/>
            <person name="Markowitz V."/>
            <person name="Hugenholtz P."/>
            <person name="Kyrpides N.C."/>
            <person name="Klenk H.P."/>
        </authorList>
    </citation>
    <scope>NUCLEOTIDE SEQUENCE [LARGE SCALE GENOMIC DNA]</scope>
    <source>
        <strain evidence="6">DSM 44728 / CIP 108903 / NRRL B-16338 / NBRC 102104 / LLR-40K-21</strain>
    </source>
</reference>
<evidence type="ECO:0000256" key="2">
    <source>
        <dbReference type="ARBA" id="ARBA00023125"/>
    </source>
</evidence>
<dbReference type="Gene3D" id="1.10.10.60">
    <property type="entry name" value="Homeodomain-like"/>
    <property type="match status" value="1"/>
</dbReference>
<dbReference type="GO" id="GO:0003700">
    <property type="term" value="F:DNA-binding transcription factor activity"/>
    <property type="evidence" value="ECO:0007669"/>
    <property type="project" value="InterPro"/>
</dbReference>
<dbReference type="AlphaFoldDB" id="D3QC02"/>
<dbReference type="RefSeq" id="WP_013020462.1">
    <property type="nucleotide sequence ID" value="NC_013947.1"/>
</dbReference>
<evidence type="ECO:0000259" key="4">
    <source>
        <dbReference type="PROSITE" id="PS01124"/>
    </source>
</evidence>
<accession>D3QC02</accession>
<evidence type="ECO:0000256" key="3">
    <source>
        <dbReference type="ARBA" id="ARBA00023163"/>
    </source>
</evidence>
<dbReference type="PROSITE" id="PS01124">
    <property type="entry name" value="HTH_ARAC_FAMILY_2"/>
    <property type="match status" value="1"/>
</dbReference>
<keyword evidence="6" id="KW-1185">Reference proteome</keyword>
<keyword evidence="3" id="KW-0804">Transcription</keyword>
<dbReference type="PANTHER" id="PTHR46796:SF15">
    <property type="entry name" value="BLL1074 PROTEIN"/>
    <property type="match status" value="1"/>
</dbReference>
<dbReference type="PANTHER" id="PTHR46796">
    <property type="entry name" value="HTH-TYPE TRANSCRIPTIONAL ACTIVATOR RHAS-RELATED"/>
    <property type="match status" value="1"/>
</dbReference>
<sequence>MDAQPLSASYRTGLPEPRLRPFVDAYIGYREDVEQTLLRREFAGSRTVLILGWGATVTVSDPRGGPAWTGASLIAGPYDSYVVSESHGVSEAVQLMLSPLGARLVYGLPLGELANRTVDPAALDEHWLDALVPRLAEADSWDERFRLLDQTLTARLAVARPLDRELSWAWRRLSETGGRIRVGELAAELELSRGRLARRFKTELGLSPKTAARLLRFDAAYARRDQAGTEGWATVAAACGYFDQAHLNADFRQFTGSTPVTVAARLTMSTDVPPDVNVSLSTDVFDSGR</sequence>
<dbReference type="Pfam" id="PF12833">
    <property type="entry name" value="HTH_18"/>
    <property type="match status" value="1"/>
</dbReference>
<dbReference type="HOGENOM" id="CLU_066193_1_0_11"/>
<dbReference type="KEGG" id="sna:Snas_5257"/>
<dbReference type="EMBL" id="CP001778">
    <property type="protein sequence ID" value="ADD44891.1"/>
    <property type="molecule type" value="Genomic_DNA"/>
</dbReference>
<gene>
    <name evidence="5" type="ordered locus">Snas_5257</name>
</gene>
<keyword evidence="2" id="KW-0238">DNA-binding</keyword>
<organism evidence="5 6">
    <name type="scientific">Stackebrandtia nassauensis (strain DSM 44728 / CIP 108903 / NRRL B-16338 / NBRC 102104 / LLR-40K-21)</name>
    <dbReference type="NCBI Taxonomy" id="446470"/>
    <lineage>
        <taxon>Bacteria</taxon>
        <taxon>Bacillati</taxon>
        <taxon>Actinomycetota</taxon>
        <taxon>Actinomycetes</taxon>
        <taxon>Glycomycetales</taxon>
        <taxon>Glycomycetaceae</taxon>
        <taxon>Stackebrandtia</taxon>
    </lineage>
</organism>
<dbReference type="Proteomes" id="UP000000844">
    <property type="component" value="Chromosome"/>
</dbReference>
<evidence type="ECO:0000313" key="5">
    <source>
        <dbReference type="EMBL" id="ADD44891.1"/>
    </source>
</evidence>
<evidence type="ECO:0000313" key="6">
    <source>
        <dbReference type="Proteomes" id="UP000000844"/>
    </source>
</evidence>
<proteinExistence type="predicted"/>
<name>D3QC02_STANL</name>
<dbReference type="eggNOG" id="COG2207">
    <property type="taxonomic scope" value="Bacteria"/>
</dbReference>
<dbReference type="STRING" id="446470.Snas_5257"/>
<keyword evidence="1" id="KW-0805">Transcription regulation</keyword>
<evidence type="ECO:0000256" key="1">
    <source>
        <dbReference type="ARBA" id="ARBA00023015"/>
    </source>
</evidence>
<dbReference type="SMART" id="SM00342">
    <property type="entry name" value="HTH_ARAC"/>
    <property type="match status" value="1"/>
</dbReference>
<feature type="domain" description="HTH araC/xylS-type" evidence="4">
    <location>
        <begin position="163"/>
        <end position="265"/>
    </location>
</feature>
<dbReference type="GO" id="GO:0043565">
    <property type="term" value="F:sequence-specific DNA binding"/>
    <property type="evidence" value="ECO:0007669"/>
    <property type="project" value="InterPro"/>
</dbReference>
<dbReference type="OrthoDB" id="2559672at2"/>
<dbReference type="InterPro" id="IPR050204">
    <property type="entry name" value="AraC_XylS_family_regulators"/>
</dbReference>
<dbReference type="InterPro" id="IPR018060">
    <property type="entry name" value="HTH_AraC"/>
</dbReference>
<protein>
    <submittedName>
        <fullName evidence="5">Transcriptional regulator, AraC family</fullName>
    </submittedName>
</protein>